<dbReference type="InterPro" id="IPR011706">
    <property type="entry name" value="Cu-oxidase_C"/>
</dbReference>
<dbReference type="PANTHER" id="PTHR11709">
    <property type="entry name" value="MULTI-COPPER OXIDASE"/>
    <property type="match status" value="1"/>
</dbReference>
<dbReference type="InterPro" id="IPR002355">
    <property type="entry name" value="Cu_oxidase_Cu_BS"/>
</dbReference>
<evidence type="ECO:0000313" key="7">
    <source>
        <dbReference type="EMBL" id="ABE61865.1"/>
    </source>
</evidence>
<dbReference type="STRING" id="323097.Nham_1017"/>
<dbReference type="PROSITE" id="PS00080">
    <property type="entry name" value="MULTICOPPER_OXIDASE2"/>
    <property type="match status" value="1"/>
</dbReference>
<feature type="domain" description="Plastocyanin-like" evidence="6">
    <location>
        <begin position="172"/>
        <end position="243"/>
    </location>
</feature>
<evidence type="ECO:0000256" key="4">
    <source>
        <dbReference type="SAM" id="Phobius"/>
    </source>
</evidence>
<keyword evidence="4" id="KW-1133">Transmembrane helix</keyword>
<feature type="domain" description="Plastocyanin-like" evidence="5">
    <location>
        <begin position="556"/>
        <end position="686"/>
    </location>
</feature>
<reference evidence="7 8" key="1">
    <citation type="submission" date="2006-03" db="EMBL/GenBank/DDBJ databases">
        <title>Complete sequence of chromosome of Nitrobacter hamburgensis X14.</title>
        <authorList>
            <consortium name="US DOE Joint Genome Institute"/>
            <person name="Copeland A."/>
            <person name="Lucas S."/>
            <person name="Lapidus A."/>
            <person name="Barry K."/>
            <person name="Detter J.C."/>
            <person name="Glavina del Rio T."/>
            <person name="Hammon N."/>
            <person name="Israni S."/>
            <person name="Dalin E."/>
            <person name="Tice H."/>
            <person name="Pitluck S."/>
            <person name="Chain P."/>
            <person name="Malfatti S."/>
            <person name="Shin M."/>
            <person name="Vergez L."/>
            <person name="Schmutz J."/>
            <person name="Larimer F."/>
            <person name="Land M."/>
            <person name="Hauser L."/>
            <person name="Kyrpides N."/>
            <person name="Ivanova N."/>
            <person name="Ward B."/>
            <person name="Arp D."/>
            <person name="Klotz M."/>
            <person name="Stein L."/>
            <person name="O'Mullan G."/>
            <person name="Starkenburg S."/>
            <person name="Sayavedra L."/>
            <person name="Poret-Peterson A.T."/>
            <person name="Gentry M.E."/>
            <person name="Bruce D."/>
            <person name="Richardson P."/>
        </authorList>
    </citation>
    <scope>NUCLEOTIDE SEQUENCE [LARGE SCALE GENOMIC DNA]</scope>
    <source>
        <strain evidence="8">DSM 10229 / NCIMB 13809 / X14</strain>
    </source>
</reference>
<dbReference type="KEGG" id="nha:Nham_1017"/>
<sequence length="716" mass="76763">MLRGGSAALARFFAGVFVSGLGVVGLGVVAACPAAAEIINPSVLQDERAPIAKPALNQPALNKPTLKKQAPAAPLPGNTEPVRGDRQLDLKIDYIDNQIYNPSTGGYDKVHLRGYTGKGVDPKAPYVSPTIEAIPGDTVRITLDNKLPAGPQPGDPGCMPGAQMPDIPHCFNGTNLHTHGLWVSPTGNSDNVLLSINPQTRFTYEYNIPSDHPSGTFWYHTHRHGSTALQVSSGMAGALIIRGNRFPTPTAHGDLDTLIPTSAIPERVLVMQQIQYACRGPAAKPGELGPIKQDANGRYICDPGDVGGIEGYDQFGPGTWPASGRYTSLNGLVFDPNNPLKAKQGRIERWRMIHAGVRDTISLQFFKVRDGKLKPGTKTLLKADATAAFIKDTCGTTPVPYMQVAVDGLTMGAGQMTRLATLQPGYRVDALVVFPDAGRYCVIDSSAPKSGVVNGLDVGPRLLAVVDVAAGAPVKDVESYINGKLLTLAKANMPDDVKSTVIADLKNGTKLTSFTPHPDVTDDEVKGNGTQELTFFIDTTGPDVKFEVGNTLNTADVKPYDPTRIDRSLPLGKAQEWTLQSHFVSHPFHIHVNPFQVVSILDPNGKDVSAPGAVDDAGGTPPDPQYPGLKGVWKDTLWIKSLIPQSANGIYTIKVRTRYQRYIGEYVLHCHILDHEDQGMMQNVAVVLPDQVVGTPQGDTVQVESQMQPGGHSGHK</sequence>
<feature type="region of interest" description="Disordered" evidence="3">
    <location>
        <begin position="56"/>
        <end position="83"/>
    </location>
</feature>
<dbReference type="PROSITE" id="PS00079">
    <property type="entry name" value="MULTICOPPER_OXIDASE1"/>
    <property type="match status" value="1"/>
</dbReference>
<keyword evidence="2" id="KW-0560">Oxidoreductase</keyword>
<proteinExistence type="predicted"/>
<dbReference type="AlphaFoldDB" id="Q1QPI2"/>
<dbReference type="eggNOG" id="COG2132">
    <property type="taxonomic scope" value="Bacteria"/>
</dbReference>
<dbReference type="EMBL" id="CP000319">
    <property type="protein sequence ID" value="ABE61865.1"/>
    <property type="molecule type" value="Genomic_DNA"/>
</dbReference>
<protein>
    <submittedName>
        <fullName evidence="7">Multicopper oxidase, type 2</fullName>
    </submittedName>
</protein>
<keyword evidence="8" id="KW-1185">Reference proteome</keyword>
<keyword evidence="4" id="KW-0472">Membrane</keyword>
<dbReference type="Pfam" id="PF07732">
    <property type="entry name" value="Cu-oxidase_3"/>
    <property type="match status" value="1"/>
</dbReference>
<evidence type="ECO:0000313" key="8">
    <source>
        <dbReference type="Proteomes" id="UP000001953"/>
    </source>
</evidence>
<dbReference type="OrthoDB" id="9757546at2"/>
<dbReference type="CDD" id="cd13853">
    <property type="entry name" value="CuRO_1_Tth-MCO_like"/>
    <property type="match status" value="1"/>
</dbReference>
<accession>Q1QPI2</accession>
<evidence type="ECO:0000259" key="6">
    <source>
        <dbReference type="Pfam" id="PF07732"/>
    </source>
</evidence>
<dbReference type="SUPFAM" id="SSF49503">
    <property type="entry name" value="Cupredoxins"/>
    <property type="match status" value="3"/>
</dbReference>
<dbReference type="InterPro" id="IPR045087">
    <property type="entry name" value="Cu-oxidase_fam"/>
</dbReference>
<dbReference type="InterPro" id="IPR033138">
    <property type="entry name" value="Cu_oxidase_CS"/>
</dbReference>
<organism evidence="7 8">
    <name type="scientific">Nitrobacter hamburgensis (strain DSM 10229 / NCIMB 13809 / X14)</name>
    <dbReference type="NCBI Taxonomy" id="323097"/>
    <lineage>
        <taxon>Bacteria</taxon>
        <taxon>Pseudomonadati</taxon>
        <taxon>Pseudomonadota</taxon>
        <taxon>Alphaproteobacteria</taxon>
        <taxon>Hyphomicrobiales</taxon>
        <taxon>Nitrobacteraceae</taxon>
        <taxon>Nitrobacter</taxon>
    </lineage>
</organism>
<dbReference type="InterPro" id="IPR011707">
    <property type="entry name" value="Cu-oxidase-like_N"/>
</dbReference>
<dbReference type="Gene3D" id="2.60.40.420">
    <property type="entry name" value="Cupredoxins - blue copper proteins"/>
    <property type="match status" value="3"/>
</dbReference>
<dbReference type="PROSITE" id="PS51257">
    <property type="entry name" value="PROKAR_LIPOPROTEIN"/>
    <property type="match status" value="1"/>
</dbReference>
<dbReference type="RefSeq" id="WP_011509561.1">
    <property type="nucleotide sequence ID" value="NC_007964.1"/>
</dbReference>
<dbReference type="CDD" id="cd13900">
    <property type="entry name" value="CuRO_3_Tth-MCO_like"/>
    <property type="match status" value="1"/>
</dbReference>
<dbReference type="InterPro" id="IPR008972">
    <property type="entry name" value="Cupredoxin"/>
</dbReference>
<evidence type="ECO:0000259" key="5">
    <source>
        <dbReference type="Pfam" id="PF07731"/>
    </source>
</evidence>
<dbReference type="GO" id="GO:0005507">
    <property type="term" value="F:copper ion binding"/>
    <property type="evidence" value="ECO:0007669"/>
    <property type="project" value="InterPro"/>
</dbReference>
<evidence type="ECO:0000256" key="3">
    <source>
        <dbReference type="SAM" id="MobiDB-lite"/>
    </source>
</evidence>
<gene>
    <name evidence="7" type="ordered locus">Nham_1017</name>
</gene>
<dbReference type="Proteomes" id="UP000001953">
    <property type="component" value="Chromosome"/>
</dbReference>
<keyword evidence="1" id="KW-0479">Metal-binding</keyword>
<feature type="transmembrane region" description="Helical" evidence="4">
    <location>
        <begin position="12"/>
        <end position="36"/>
    </location>
</feature>
<keyword evidence="4" id="KW-0812">Transmembrane</keyword>
<name>Q1QPI2_NITHX</name>
<dbReference type="Pfam" id="PF07731">
    <property type="entry name" value="Cu-oxidase_2"/>
    <property type="match status" value="1"/>
</dbReference>
<dbReference type="PANTHER" id="PTHR11709:SF518">
    <property type="entry name" value="MULTICOPPER OXIDASE"/>
    <property type="match status" value="1"/>
</dbReference>
<dbReference type="GO" id="GO:0016491">
    <property type="term" value="F:oxidoreductase activity"/>
    <property type="evidence" value="ECO:0007669"/>
    <property type="project" value="UniProtKB-KW"/>
</dbReference>
<dbReference type="HOGENOM" id="CLU_009100_3_0_5"/>
<evidence type="ECO:0000256" key="1">
    <source>
        <dbReference type="ARBA" id="ARBA00022723"/>
    </source>
</evidence>
<evidence type="ECO:0000256" key="2">
    <source>
        <dbReference type="ARBA" id="ARBA00023002"/>
    </source>
</evidence>